<comment type="caution">
    <text evidence="2">The sequence shown here is derived from an EMBL/GenBank/DDBJ whole genome shotgun (WGS) entry which is preliminary data.</text>
</comment>
<dbReference type="InterPro" id="IPR011990">
    <property type="entry name" value="TPR-like_helical_dom_sf"/>
</dbReference>
<proteinExistence type="predicted"/>
<keyword evidence="3" id="KW-1185">Reference proteome</keyword>
<feature type="region of interest" description="Disordered" evidence="1">
    <location>
        <begin position="124"/>
        <end position="185"/>
    </location>
</feature>
<reference evidence="2" key="1">
    <citation type="submission" date="2020-12" db="EMBL/GenBank/DDBJ databases">
        <title>Sedimentitalea sp. nov., isolated from sand in Incheon.</title>
        <authorList>
            <person name="Kim W."/>
        </authorList>
    </citation>
    <scope>NUCLEOTIDE SEQUENCE</scope>
    <source>
        <strain evidence="2">CAU 1593</strain>
    </source>
</reference>
<sequence length="752" mass="81385">MIRTSLLAICLVIFGTVGMTETSTVRSGEHDTFTRLTLAIPPDSDWSIYREENSAKLTVKNPDLQFDTSLAFDRIPRTRLLALSATAPYGELSMRFGCDCELETTLRTDGLLVIDIKDRQSDTVDHEGITFPPLHRALGSSRSESRKADAHSPPEQPETGLESNAAIDPLVPGDPSEPEIRLKTPSVGLNISERRLLEQIGRAANQGLLSPVGIPPDENNGIVVPPGSSTPSSGPPQILPLNVTAETSVDQGFAGVSDALKGGSRNTACISESFVGISEWGDGRSLVEQVADARDAVYGEFDRPDSAAIKQLAKTYLFFGFGAEASHALDLMSDNSLEITFLRTMASILDGETMPSGNPFEDQESCGGETALWSVLAGGSPSRARDGDEIQQAFVRLPEHLRKLLGPDLSQSFAKVGKTEIAASILRSMDRVGNGEIPGKDFADAIVRKSSGDVSDAIRKLDRVVDKNSDYSPQALIELIDIHWLERKPTTPAITELAEAYETELKTSSVGSDMRRALVYSLSLNGRFEDALQTVERITRRDGSDAGLAAKLAVMDAMVDNAADPSFLKYALAHRNDIAQHGSAVLRSKSARRLLALGFPQAALDTLATREKPADDDVMLMRAQAAIALGQPHRAMVELLSVSSNEAQELRAKAMQTYGDYRLAGQTLMNTGNAAEASRWLWLADAPEMISIDEPSYYTQLAEATDQLVQSTDDTTDLPPLANAQALLEESRSARETIDQLFNVLRTSGLEQ</sequence>
<organism evidence="2 3">
    <name type="scientific">Sedimentitalea arenosa</name>
    <dbReference type="NCBI Taxonomy" id="2798803"/>
    <lineage>
        <taxon>Bacteria</taxon>
        <taxon>Pseudomonadati</taxon>
        <taxon>Pseudomonadota</taxon>
        <taxon>Alphaproteobacteria</taxon>
        <taxon>Rhodobacterales</taxon>
        <taxon>Paracoccaceae</taxon>
        <taxon>Sedimentitalea</taxon>
    </lineage>
</organism>
<dbReference type="Proteomes" id="UP000619079">
    <property type="component" value="Unassembled WGS sequence"/>
</dbReference>
<protein>
    <submittedName>
        <fullName evidence="2">Uncharacterized protein</fullName>
    </submittedName>
</protein>
<dbReference type="Gene3D" id="1.25.40.10">
    <property type="entry name" value="Tetratricopeptide repeat domain"/>
    <property type="match status" value="1"/>
</dbReference>
<dbReference type="AlphaFoldDB" id="A0A8J7J1Z3"/>
<accession>A0A8J7J1Z3</accession>
<name>A0A8J7J1Z3_9RHOB</name>
<evidence type="ECO:0000313" key="2">
    <source>
        <dbReference type="EMBL" id="MBJ6371890.1"/>
    </source>
</evidence>
<evidence type="ECO:0000256" key="1">
    <source>
        <dbReference type="SAM" id="MobiDB-lite"/>
    </source>
</evidence>
<evidence type="ECO:0000313" key="3">
    <source>
        <dbReference type="Proteomes" id="UP000619079"/>
    </source>
</evidence>
<gene>
    <name evidence="2" type="ORF">JF290_10170</name>
</gene>
<feature type="compositionally biased region" description="Basic and acidic residues" evidence="1">
    <location>
        <begin position="143"/>
        <end position="152"/>
    </location>
</feature>
<dbReference type="EMBL" id="JAELVR010000006">
    <property type="protein sequence ID" value="MBJ6371890.1"/>
    <property type="molecule type" value="Genomic_DNA"/>
</dbReference>